<dbReference type="GO" id="GO:0033202">
    <property type="term" value="C:DNA helicase complex"/>
    <property type="evidence" value="ECO:0007669"/>
    <property type="project" value="TreeGrafter"/>
</dbReference>
<dbReference type="PROSITE" id="PS51217">
    <property type="entry name" value="UVRD_HELICASE_CTER"/>
    <property type="match status" value="1"/>
</dbReference>
<dbReference type="GO" id="GO:0009314">
    <property type="term" value="P:response to radiation"/>
    <property type="evidence" value="ECO:0007669"/>
    <property type="project" value="UniProtKB-ARBA"/>
</dbReference>
<dbReference type="SUPFAM" id="SSF52540">
    <property type="entry name" value="P-loop containing nucleoside triphosphate hydrolases"/>
    <property type="match status" value="1"/>
</dbReference>
<dbReference type="Gene3D" id="1.10.486.10">
    <property type="entry name" value="PCRA, domain 4"/>
    <property type="match status" value="1"/>
</dbReference>
<dbReference type="RefSeq" id="WP_098063014.1">
    <property type="nucleotide sequence ID" value="NZ_PDEP01000013.1"/>
</dbReference>
<dbReference type="AlphaFoldDB" id="A0A2H3P2W2"/>
<evidence type="ECO:0000256" key="10">
    <source>
        <dbReference type="ARBA" id="ARBA00034923"/>
    </source>
</evidence>
<keyword evidence="6" id="KW-0238">DNA-binding</keyword>
<name>A0A2H3P2W2_9BACT</name>
<dbReference type="PANTHER" id="PTHR11070">
    <property type="entry name" value="UVRD / RECB / PCRA DNA HELICASE FAMILY MEMBER"/>
    <property type="match status" value="1"/>
</dbReference>
<dbReference type="OrthoDB" id="9810135at2"/>
<evidence type="ECO:0000256" key="12">
    <source>
        <dbReference type="PROSITE-ProRule" id="PRU00560"/>
    </source>
</evidence>
<evidence type="ECO:0000256" key="8">
    <source>
        <dbReference type="ARBA" id="ARBA00034617"/>
    </source>
</evidence>
<dbReference type="Pfam" id="PF13361">
    <property type="entry name" value="UvrD_C"/>
    <property type="match status" value="1"/>
</dbReference>
<dbReference type="GO" id="GO:0005524">
    <property type="term" value="F:ATP binding"/>
    <property type="evidence" value="ECO:0007669"/>
    <property type="project" value="UniProtKB-UniRule"/>
</dbReference>
<comment type="catalytic activity">
    <reaction evidence="11">
        <text>ATP + H2O = ADP + phosphate + H(+)</text>
        <dbReference type="Rhea" id="RHEA:13065"/>
        <dbReference type="ChEBI" id="CHEBI:15377"/>
        <dbReference type="ChEBI" id="CHEBI:15378"/>
        <dbReference type="ChEBI" id="CHEBI:30616"/>
        <dbReference type="ChEBI" id="CHEBI:43474"/>
        <dbReference type="ChEBI" id="CHEBI:456216"/>
        <dbReference type="EC" id="5.6.2.4"/>
    </reaction>
</comment>
<dbReference type="GO" id="GO:0000725">
    <property type="term" value="P:recombinational repair"/>
    <property type="evidence" value="ECO:0007669"/>
    <property type="project" value="TreeGrafter"/>
</dbReference>
<evidence type="ECO:0000256" key="9">
    <source>
        <dbReference type="ARBA" id="ARBA00034808"/>
    </source>
</evidence>
<reference evidence="16 17" key="1">
    <citation type="submission" date="2017-10" db="EMBL/GenBank/DDBJ databases">
        <title>Draft genome of Longimonas halophila.</title>
        <authorList>
            <person name="Goh K.M."/>
            <person name="Shamsir M.S."/>
            <person name="Lim S.W."/>
        </authorList>
    </citation>
    <scope>NUCLEOTIDE SEQUENCE [LARGE SCALE GENOMIC DNA]</scope>
    <source>
        <strain evidence="16 17">KCTC 42399</strain>
    </source>
</reference>
<dbReference type="Gene3D" id="3.40.50.300">
    <property type="entry name" value="P-loop containing nucleotide triphosphate hydrolases"/>
    <property type="match status" value="2"/>
</dbReference>
<keyword evidence="4 12" id="KW-0347">Helicase</keyword>
<feature type="compositionally biased region" description="Low complexity" evidence="13">
    <location>
        <begin position="713"/>
        <end position="729"/>
    </location>
</feature>
<dbReference type="InterPro" id="IPR014016">
    <property type="entry name" value="UvrD-like_ATP-bd"/>
</dbReference>
<keyword evidence="17" id="KW-1185">Reference proteome</keyword>
<evidence type="ECO:0000259" key="14">
    <source>
        <dbReference type="PROSITE" id="PS51198"/>
    </source>
</evidence>
<evidence type="ECO:0000256" key="1">
    <source>
        <dbReference type="ARBA" id="ARBA00009922"/>
    </source>
</evidence>
<gene>
    <name evidence="16" type="ORF">CRI93_12715</name>
</gene>
<sequence length="791" mass="89588">MARRIQLSSPSPSSSVDPDSEAQERILSGLNEDQRAAVTATDGPVMIIAGPGSGKTRTLTHRIAYLLATGKANPYQIIALTFTNKAAREMRERVQRLVGDRTRGMWVGTFHSSFARLLRREIDAIGYSQDFSIYDTDDSKKIVKQQMNRLQLNTDEVKPRSVQRTISSAKNQMVGPQEYTSMAHGRLQEATAKVYPAYEAALKRANALDFDDLLLKPVQLFNQEPKILEKYQQRWQYVHIDEYQDTNHVQYVLAKQLAAGHKNLCVVGDDAQSIYAFRGADISNILSFERDYPDATTVRLERNYRSTENILTLADSIIDQNEDQLDKTLWTDKDGGEKVLLTEALSEKDEAKKVEQKIRDLQLREGLEYSDFAVLYRTNAQSRALEEALRRENVPYRIIGGTSFYQRKEIKDVLAYLKLLVNPNDRASLERVINYPTRGIGAKTQERVRNYASQNDMSMWQAVEQVEQIDTLSTRAKNAVGRFRAIIAKYMSKMDSAPVDDLTRDLIQEAGMLSELRKEHTRENLRRWENVQELVNGIAEYTASADNATLSTFLQEVTLLTDLDGDDDPNTVTLMTLHASKGLEYPVVFITGLEEGLFPLAKATQERTELEEERRLFYVGATRAEERLFLSWARNRYRYGKQEHNTRSRFLDEIDDSVVQTAGGGRLRQKKNRFSSSSKGSTESYDDMDPHYYRKNLRKGSGSSKKGTRRTTRTVSSKSSSSNGSSGRRVVYDEGEGQIVPGVRVQHSKFGEGKVQSVEGEGDRATAVVFFGGDIGNKKLKLKYARLRVIG</sequence>
<dbReference type="InterPro" id="IPR000212">
    <property type="entry name" value="DNA_helicase_UvrD/REP"/>
</dbReference>
<evidence type="ECO:0000256" key="7">
    <source>
        <dbReference type="ARBA" id="ARBA00023235"/>
    </source>
</evidence>
<evidence type="ECO:0000313" key="17">
    <source>
        <dbReference type="Proteomes" id="UP000221024"/>
    </source>
</evidence>
<evidence type="ECO:0000256" key="6">
    <source>
        <dbReference type="ARBA" id="ARBA00023125"/>
    </source>
</evidence>
<comment type="catalytic activity">
    <reaction evidence="8">
        <text>Couples ATP hydrolysis with the unwinding of duplex DNA by translocating in the 3'-5' direction.</text>
        <dbReference type="EC" id="5.6.2.4"/>
    </reaction>
</comment>
<keyword evidence="5 12" id="KW-0067">ATP-binding</keyword>
<evidence type="ECO:0000256" key="4">
    <source>
        <dbReference type="ARBA" id="ARBA00022806"/>
    </source>
</evidence>
<evidence type="ECO:0000259" key="15">
    <source>
        <dbReference type="PROSITE" id="PS51217"/>
    </source>
</evidence>
<organism evidence="16 17">
    <name type="scientific">Longimonas halophila</name>
    <dbReference type="NCBI Taxonomy" id="1469170"/>
    <lineage>
        <taxon>Bacteria</taxon>
        <taxon>Pseudomonadati</taxon>
        <taxon>Rhodothermota</taxon>
        <taxon>Rhodothermia</taxon>
        <taxon>Rhodothermales</taxon>
        <taxon>Salisaetaceae</taxon>
        <taxon>Longimonas</taxon>
    </lineage>
</organism>
<dbReference type="FunFam" id="1.10.10.160:FF:000001">
    <property type="entry name" value="ATP-dependent DNA helicase"/>
    <property type="match status" value="1"/>
</dbReference>
<dbReference type="GO" id="GO:0016887">
    <property type="term" value="F:ATP hydrolysis activity"/>
    <property type="evidence" value="ECO:0007669"/>
    <property type="project" value="RHEA"/>
</dbReference>
<protein>
    <recommendedName>
        <fullName evidence="9">DNA 3'-5' helicase</fullName>
        <ecNumber evidence="9">5.6.2.4</ecNumber>
    </recommendedName>
    <alternativeName>
        <fullName evidence="10">DNA 3'-5' helicase II</fullName>
    </alternativeName>
</protein>
<feature type="compositionally biased region" description="Polar residues" evidence="13">
    <location>
        <begin position="674"/>
        <end position="683"/>
    </location>
</feature>
<dbReference type="PROSITE" id="PS51198">
    <property type="entry name" value="UVRD_HELICASE_ATP_BIND"/>
    <property type="match status" value="1"/>
</dbReference>
<dbReference type="Gene3D" id="1.10.10.160">
    <property type="match status" value="1"/>
</dbReference>
<feature type="compositionally biased region" description="Low complexity" evidence="13">
    <location>
        <begin position="8"/>
        <end position="17"/>
    </location>
</feature>
<feature type="binding site" evidence="12">
    <location>
        <begin position="49"/>
        <end position="56"/>
    </location>
    <ligand>
        <name>ATP</name>
        <dbReference type="ChEBI" id="CHEBI:30616"/>
    </ligand>
</feature>
<evidence type="ECO:0000256" key="5">
    <source>
        <dbReference type="ARBA" id="ARBA00022840"/>
    </source>
</evidence>
<dbReference type="Proteomes" id="UP000221024">
    <property type="component" value="Unassembled WGS sequence"/>
</dbReference>
<evidence type="ECO:0000313" key="16">
    <source>
        <dbReference type="EMBL" id="PEN05551.1"/>
    </source>
</evidence>
<dbReference type="EC" id="5.6.2.4" evidence="9"/>
<keyword evidence="3 12" id="KW-0378">Hydrolase</keyword>
<dbReference type="Pfam" id="PF00580">
    <property type="entry name" value="UvrD-helicase"/>
    <property type="match status" value="1"/>
</dbReference>
<dbReference type="CDD" id="cd17932">
    <property type="entry name" value="DEXQc_UvrD"/>
    <property type="match status" value="1"/>
</dbReference>
<feature type="domain" description="UvrD-like helicase ATP-binding" evidence="14">
    <location>
        <begin position="28"/>
        <end position="307"/>
    </location>
</feature>
<evidence type="ECO:0000256" key="2">
    <source>
        <dbReference type="ARBA" id="ARBA00022741"/>
    </source>
</evidence>
<dbReference type="InterPro" id="IPR014017">
    <property type="entry name" value="DNA_helicase_UvrD-like_C"/>
</dbReference>
<evidence type="ECO:0000256" key="11">
    <source>
        <dbReference type="ARBA" id="ARBA00048988"/>
    </source>
</evidence>
<dbReference type="CDD" id="cd18807">
    <property type="entry name" value="SF1_C_UvrD"/>
    <property type="match status" value="1"/>
</dbReference>
<proteinExistence type="inferred from homology"/>
<dbReference type="GO" id="GO:0043138">
    <property type="term" value="F:3'-5' DNA helicase activity"/>
    <property type="evidence" value="ECO:0007669"/>
    <property type="project" value="UniProtKB-EC"/>
</dbReference>
<comment type="similarity">
    <text evidence="1">Belongs to the helicase family. UvrD subfamily.</text>
</comment>
<comment type="caution">
    <text evidence="16">The sequence shown here is derived from an EMBL/GenBank/DDBJ whole genome shotgun (WGS) entry which is preliminary data.</text>
</comment>
<keyword evidence="2 12" id="KW-0547">Nucleotide-binding</keyword>
<feature type="region of interest" description="Disordered" evidence="13">
    <location>
        <begin position="662"/>
        <end position="736"/>
    </location>
</feature>
<dbReference type="FunFam" id="1.10.486.10:FF:000003">
    <property type="entry name" value="ATP-dependent DNA helicase"/>
    <property type="match status" value="1"/>
</dbReference>
<dbReference type="InterPro" id="IPR027417">
    <property type="entry name" value="P-loop_NTPase"/>
</dbReference>
<evidence type="ECO:0000256" key="3">
    <source>
        <dbReference type="ARBA" id="ARBA00022801"/>
    </source>
</evidence>
<evidence type="ECO:0000256" key="13">
    <source>
        <dbReference type="SAM" id="MobiDB-lite"/>
    </source>
</evidence>
<feature type="region of interest" description="Disordered" evidence="13">
    <location>
        <begin position="1"/>
        <end position="22"/>
    </location>
</feature>
<accession>A0A2H3P2W2</accession>
<keyword evidence="7" id="KW-0413">Isomerase</keyword>
<feature type="domain" description="UvrD-like helicase C-terminal" evidence="15">
    <location>
        <begin position="308"/>
        <end position="582"/>
    </location>
</feature>
<dbReference type="InterPro" id="IPR013986">
    <property type="entry name" value="DExx_box_DNA_helicase_dom_sf"/>
</dbReference>
<dbReference type="GO" id="GO:0005829">
    <property type="term" value="C:cytosol"/>
    <property type="evidence" value="ECO:0007669"/>
    <property type="project" value="TreeGrafter"/>
</dbReference>
<dbReference type="GO" id="GO:0003677">
    <property type="term" value="F:DNA binding"/>
    <property type="evidence" value="ECO:0007669"/>
    <property type="project" value="UniProtKB-KW"/>
</dbReference>
<dbReference type="PANTHER" id="PTHR11070:SF2">
    <property type="entry name" value="ATP-DEPENDENT DNA HELICASE SRS2"/>
    <property type="match status" value="1"/>
</dbReference>
<dbReference type="EMBL" id="PDEP01000013">
    <property type="protein sequence ID" value="PEN05551.1"/>
    <property type="molecule type" value="Genomic_DNA"/>
</dbReference>